<evidence type="ECO:0000256" key="1">
    <source>
        <dbReference type="ARBA" id="ARBA00022490"/>
    </source>
</evidence>
<name>A0ABM6GFQ0_9BACT</name>
<evidence type="ECO:0000256" key="2">
    <source>
        <dbReference type="ARBA" id="ARBA00022517"/>
    </source>
</evidence>
<dbReference type="InterPro" id="IPR003728">
    <property type="entry name" value="Ribosome_maturation_RimP"/>
</dbReference>
<comment type="function">
    <text evidence="3">Required for maturation of 30S ribosomal subunits.</text>
</comment>
<feature type="domain" description="Ribosome maturation factor RimP N-terminal" evidence="4">
    <location>
        <begin position="12"/>
        <end position="83"/>
    </location>
</feature>
<gene>
    <name evidence="3" type="primary">rimP</name>
    <name evidence="6" type="ORF">BW47_07480</name>
</gene>
<dbReference type="SUPFAM" id="SSF74942">
    <property type="entry name" value="YhbC-like, C-terminal domain"/>
    <property type="match status" value="1"/>
</dbReference>
<dbReference type="Pfam" id="PF17384">
    <property type="entry name" value="DUF150_C"/>
    <property type="match status" value="1"/>
</dbReference>
<dbReference type="Pfam" id="PF02576">
    <property type="entry name" value="RimP_N"/>
    <property type="match status" value="1"/>
</dbReference>
<reference evidence="6 7" key="1">
    <citation type="submission" date="2014-02" db="EMBL/GenBank/DDBJ databases">
        <title>Diversity of Thermotogales isolates from hydrothermal vents.</title>
        <authorList>
            <person name="Haverkamp T.H.A."/>
            <person name="Lossouarn J."/>
            <person name="Geslin C."/>
            <person name="Nesbo C.L."/>
        </authorList>
    </citation>
    <scope>NUCLEOTIDE SEQUENCE [LARGE SCALE GENOMIC DNA]</scope>
    <source>
        <strain evidence="6 7">431</strain>
    </source>
</reference>
<keyword evidence="1 3" id="KW-0963">Cytoplasm</keyword>
<dbReference type="EMBL" id="CP007389">
    <property type="protein sequence ID" value="APT74343.1"/>
    <property type="molecule type" value="Genomic_DNA"/>
</dbReference>
<protein>
    <recommendedName>
        <fullName evidence="3">Ribosome maturation factor RimP</fullName>
    </recommendedName>
</protein>
<dbReference type="Gene3D" id="3.30.300.70">
    <property type="entry name" value="RimP-like superfamily, N-terminal"/>
    <property type="match status" value="1"/>
</dbReference>
<feature type="domain" description="Ribosome maturation factor RimP C-terminal" evidence="5">
    <location>
        <begin position="87"/>
        <end position="146"/>
    </location>
</feature>
<evidence type="ECO:0000313" key="7">
    <source>
        <dbReference type="Proteomes" id="UP000185490"/>
    </source>
</evidence>
<accession>A0ABM6GFQ0</accession>
<dbReference type="InterPro" id="IPR028989">
    <property type="entry name" value="RimP_N"/>
</dbReference>
<keyword evidence="2 3" id="KW-0690">Ribosome biogenesis</keyword>
<evidence type="ECO:0000313" key="6">
    <source>
        <dbReference type="EMBL" id="APT74343.1"/>
    </source>
</evidence>
<dbReference type="Gene3D" id="2.30.30.180">
    <property type="entry name" value="Ribosome maturation factor RimP, C-terminal domain"/>
    <property type="match status" value="1"/>
</dbReference>
<dbReference type="InterPro" id="IPR028998">
    <property type="entry name" value="RimP_C"/>
</dbReference>
<comment type="subcellular location">
    <subcellularLocation>
        <location evidence="3">Cytoplasm</location>
    </subcellularLocation>
</comment>
<dbReference type="CDD" id="cd01734">
    <property type="entry name" value="YlxS_C"/>
    <property type="match status" value="1"/>
</dbReference>
<dbReference type="HAMAP" id="MF_01077">
    <property type="entry name" value="RimP"/>
    <property type="match status" value="1"/>
</dbReference>
<organism evidence="6 7">
    <name type="scientific">Thermosipho melanesiensis</name>
    <dbReference type="NCBI Taxonomy" id="46541"/>
    <lineage>
        <taxon>Bacteria</taxon>
        <taxon>Thermotogati</taxon>
        <taxon>Thermotogota</taxon>
        <taxon>Thermotogae</taxon>
        <taxon>Thermotogales</taxon>
        <taxon>Fervidobacteriaceae</taxon>
        <taxon>Thermosipho</taxon>
    </lineage>
</organism>
<dbReference type="InterPro" id="IPR035956">
    <property type="entry name" value="RimP_N_sf"/>
</dbReference>
<evidence type="ECO:0000259" key="4">
    <source>
        <dbReference type="Pfam" id="PF02576"/>
    </source>
</evidence>
<dbReference type="SUPFAM" id="SSF75420">
    <property type="entry name" value="YhbC-like, N-terminal domain"/>
    <property type="match status" value="1"/>
</dbReference>
<dbReference type="Proteomes" id="UP000185490">
    <property type="component" value="Chromosome"/>
</dbReference>
<dbReference type="RefSeq" id="WP_012057619.1">
    <property type="nucleotide sequence ID" value="NZ_CP007389.1"/>
</dbReference>
<keyword evidence="7" id="KW-1185">Reference proteome</keyword>
<sequence>MKDIVSQVKDIAQKICEEFHLELFDVKYYNKSGRWFLEIIIDNPYDYISTKDCENVSRKLEFELDKINIIPNKYYLTVSSPGLNRPLRNVKDFERFTGKKAKIKTRENTYIGYIKNVVDNIITFETDGKFIEFKFEEIKKANLEIDI</sequence>
<dbReference type="InterPro" id="IPR036847">
    <property type="entry name" value="RimP_C_sf"/>
</dbReference>
<evidence type="ECO:0000259" key="5">
    <source>
        <dbReference type="Pfam" id="PF17384"/>
    </source>
</evidence>
<dbReference type="PANTHER" id="PTHR33867">
    <property type="entry name" value="RIBOSOME MATURATION FACTOR RIMP"/>
    <property type="match status" value="1"/>
</dbReference>
<proteinExistence type="inferred from homology"/>
<comment type="similarity">
    <text evidence="3">Belongs to the RimP family.</text>
</comment>
<evidence type="ECO:0000256" key="3">
    <source>
        <dbReference type="HAMAP-Rule" id="MF_01077"/>
    </source>
</evidence>
<dbReference type="PANTHER" id="PTHR33867:SF1">
    <property type="entry name" value="RIBOSOME MATURATION FACTOR RIMP"/>
    <property type="match status" value="1"/>
</dbReference>